<evidence type="ECO:0000256" key="1">
    <source>
        <dbReference type="SAM" id="Phobius"/>
    </source>
</evidence>
<dbReference type="KEGG" id="gtr:GLOTRDRAFT_46919"/>
<keyword evidence="1" id="KW-0812">Transmembrane</keyword>
<dbReference type="eggNOG" id="ENOG502SJSB">
    <property type="taxonomic scope" value="Eukaryota"/>
</dbReference>
<name>S7PY52_GLOTA</name>
<dbReference type="STRING" id="670483.S7PY52"/>
<feature type="transmembrane region" description="Helical" evidence="1">
    <location>
        <begin position="248"/>
        <end position="271"/>
    </location>
</feature>
<evidence type="ECO:0000256" key="2">
    <source>
        <dbReference type="SAM" id="SignalP"/>
    </source>
</evidence>
<keyword evidence="4" id="KW-1185">Reference proteome</keyword>
<dbReference type="RefSeq" id="XP_007868711.1">
    <property type="nucleotide sequence ID" value="XM_007870520.1"/>
</dbReference>
<evidence type="ECO:0000313" key="4">
    <source>
        <dbReference type="Proteomes" id="UP000030669"/>
    </source>
</evidence>
<feature type="signal peptide" evidence="2">
    <location>
        <begin position="1"/>
        <end position="20"/>
    </location>
</feature>
<evidence type="ECO:0000313" key="3">
    <source>
        <dbReference type="EMBL" id="EPQ52561.1"/>
    </source>
</evidence>
<dbReference type="AlphaFoldDB" id="S7PY52"/>
<dbReference type="Proteomes" id="UP000030669">
    <property type="component" value="Unassembled WGS sequence"/>
</dbReference>
<proteinExistence type="predicted"/>
<dbReference type="GeneID" id="19306472"/>
<dbReference type="HOGENOM" id="CLU_054233_0_0_1"/>
<dbReference type="OMA" id="DEQCAPP"/>
<dbReference type="EMBL" id="KB469307">
    <property type="protein sequence ID" value="EPQ52561.1"/>
    <property type="molecule type" value="Genomic_DNA"/>
</dbReference>
<keyword evidence="1" id="KW-1133">Transmembrane helix</keyword>
<sequence>MFGILTAVVHFLAFSSLAYSGSVPEGGSCSTDNYHVDSTTKKFITDCDDKTFCSGSVNGTCTLKKCRRDEFPFGYNLGDSLAPLCSPGSFCPDDGSGCQPLLDAGKKCDLNRDEQCKQPPNWDKLASYLNSNGSLCLESVCRYVPLHLPSNTLIFDRGRYANATLGQRCILDNTTYIDPGPNGKQISRTIFRDNCRTPALFCDQTYLQCLPAKPLGFPCFRDQECLTFNCDEEICVEPPETPLRVNPWQTAVTTVCILLAMSATCTTLVLVHKRQKMVHYRELREYYHEQLRLVSVSLRR</sequence>
<accession>S7PY52</accession>
<keyword evidence="2" id="KW-0732">Signal</keyword>
<keyword evidence="1" id="KW-0472">Membrane</keyword>
<gene>
    <name evidence="3" type="ORF">GLOTRDRAFT_46919</name>
</gene>
<organism evidence="3 4">
    <name type="scientific">Gloeophyllum trabeum (strain ATCC 11539 / FP-39264 / Madison 617)</name>
    <name type="common">Brown rot fungus</name>
    <dbReference type="NCBI Taxonomy" id="670483"/>
    <lineage>
        <taxon>Eukaryota</taxon>
        <taxon>Fungi</taxon>
        <taxon>Dikarya</taxon>
        <taxon>Basidiomycota</taxon>
        <taxon>Agaricomycotina</taxon>
        <taxon>Agaricomycetes</taxon>
        <taxon>Gloeophyllales</taxon>
        <taxon>Gloeophyllaceae</taxon>
        <taxon>Gloeophyllum</taxon>
    </lineage>
</organism>
<feature type="chain" id="PRO_5004543746" evidence="2">
    <location>
        <begin position="21"/>
        <end position="300"/>
    </location>
</feature>
<protein>
    <submittedName>
        <fullName evidence="3">Uncharacterized protein</fullName>
    </submittedName>
</protein>
<dbReference type="OrthoDB" id="195231at2759"/>
<reference evidence="3 4" key="1">
    <citation type="journal article" date="2012" name="Science">
        <title>The Paleozoic origin of enzymatic lignin decomposition reconstructed from 31 fungal genomes.</title>
        <authorList>
            <person name="Floudas D."/>
            <person name="Binder M."/>
            <person name="Riley R."/>
            <person name="Barry K."/>
            <person name="Blanchette R.A."/>
            <person name="Henrissat B."/>
            <person name="Martinez A.T."/>
            <person name="Otillar R."/>
            <person name="Spatafora J.W."/>
            <person name="Yadav J.S."/>
            <person name="Aerts A."/>
            <person name="Benoit I."/>
            <person name="Boyd A."/>
            <person name="Carlson A."/>
            <person name="Copeland A."/>
            <person name="Coutinho P.M."/>
            <person name="de Vries R.P."/>
            <person name="Ferreira P."/>
            <person name="Findley K."/>
            <person name="Foster B."/>
            <person name="Gaskell J."/>
            <person name="Glotzer D."/>
            <person name="Gorecki P."/>
            <person name="Heitman J."/>
            <person name="Hesse C."/>
            <person name="Hori C."/>
            <person name="Igarashi K."/>
            <person name="Jurgens J.A."/>
            <person name="Kallen N."/>
            <person name="Kersten P."/>
            <person name="Kohler A."/>
            <person name="Kuees U."/>
            <person name="Kumar T.K.A."/>
            <person name="Kuo A."/>
            <person name="LaButti K."/>
            <person name="Larrondo L.F."/>
            <person name="Lindquist E."/>
            <person name="Ling A."/>
            <person name="Lombard V."/>
            <person name="Lucas S."/>
            <person name="Lundell T."/>
            <person name="Martin R."/>
            <person name="McLaughlin D.J."/>
            <person name="Morgenstern I."/>
            <person name="Morin E."/>
            <person name="Murat C."/>
            <person name="Nagy L.G."/>
            <person name="Nolan M."/>
            <person name="Ohm R.A."/>
            <person name="Patyshakuliyeva A."/>
            <person name="Rokas A."/>
            <person name="Ruiz-Duenas F.J."/>
            <person name="Sabat G."/>
            <person name="Salamov A."/>
            <person name="Samejima M."/>
            <person name="Schmutz J."/>
            <person name="Slot J.C."/>
            <person name="St John F."/>
            <person name="Stenlid J."/>
            <person name="Sun H."/>
            <person name="Sun S."/>
            <person name="Syed K."/>
            <person name="Tsang A."/>
            <person name="Wiebenga A."/>
            <person name="Young D."/>
            <person name="Pisabarro A."/>
            <person name="Eastwood D.C."/>
            <person name="Martin F."/>
            <person name="Cullen D."/>
            <person name="Grigoriev I.V."/>
            <person name="Hibbett D.S."/>
        </authorList>
    </citation>
    <scope>NUCLEOTIDE SEQUENCE [LARGE SCALE GENOMIC DNA]</scope>
    <source>
        <strain evidence="3 4">ATCC 11539</strain>
    </source>
</reference>